<feature type="compositionally biased region" description="Acidic residues" evidence="1">
    <location>
        <begin position="32"/>
        <end position="71"/>
    </location>
</feature>
<gene>
    <name evidence="2" type="ORF">KVV02_007843</name>
</gene>
<name>A0A9P8A2X0_MORAP</name>
<protein>
    <submittedName>
        <fullName evidence="2">Uncharacterized protein</fullName>
    </submittedName>
</protein>
<dbReference type="Proteomes" id="UP000717515">
    <property type="component" value="Unassembled WGS sequence"/>
</dbReference>
<accession>A0A9P8A2X0</accession>
<evidence type="ECO:0000256" key="1">
    <source>
        <dbReference type="SAM" id="MobiDB-lite"/>
    </source>
</evidence>
<organism evidence="2 3">
    <name type="scientific">Mortierella alpina</name>
    <name type="common">Oleaginous fungus</name>
    <name type="synonym">Mortierella renispora</name>
    <dbReference type="NCBI Taxonomy" id="64518"/>
    <lineage>
        <taxon>Eukaryota</taxon>
        <taxon>Fungi</taxon>
        <taxon>Fungi incertae sedis</taxon>
        <taxon>Mucoromycota</taxon>
        <taxon>Mortierellomycotina</taxon>
        <taxon>Mortierellomycetes</taxon>
        <taxon>Mortierellales</taxon>
        <taxon>Mortierellaceae</taxon>
        <taxon>Mortierella</taxon>
    </lineage>
</organism>
<feature type="region of interest" description="Disordered" evidence="1">
    <location>
        <begin position="1"/>
        <end position="81"/>
    </location>
</feature>
<dbReference type="AlphaFoldDB" id="A0A9P8A2X0"/>
<reference evidence="2" key="1">
    <citation type="submission" date="2021-07" db="EMBL/GenBank/DDBJ databases">
        <title>Draft genome of Mortierella alpina, strain LL118, isolated from an aspen leaf litter sample.</title>
        <authorList>
            <person name="Yang S."/>
            <person name="Vinatzer B.A."/>
        </authorList>
    </citation>
    <scope>NUCLEOTIDE SEQUENCE</scope>
    <source>
        <strain evidence="2">LL118</strain>
    </source>
</reference>
<evidence type="ECO:0000313" key="2">
    <source>
        <dbReference type="EMBL" id="KAG9323833.1"/>
    </source>
</evidence>
<comment type="caution">
    <text evidence="2">The sequence shown here is derived from an EMBL/GenBank/DDBJ whole genome shotgun (WGS) entry which is preliminary data.</text>
</comment>
<proteinExistence type="predicted"/>
<evidence type="ECO:0000313" key="3">
    <source>
        <dbReference type="Proteomes" id="UP000717515"/>
    </source>
</evidence>
<sequence length="81" mass="9596">MRAAGLSRFVPPPYMQPSFMNRGGYQRKRGGDEEDLWEEEIGMDVLEEEQHDSSVEYDYELSEDERSDNETENTPYSRRTR</sequence>
<dbReference type="EMBL" id="JAIFTL010000086">
    <property type="protein sequence ID" value="KAG9323833.1"/>
    <property type="molecule type" value="Genomic_DNA"/>
</dbReference>
<feature type="compositionally biased region" description="Polar residues" evidence="1">
    <location>
        <begin position="72"/>
        <end position="81"/>
    </location>
</feature>